<proteinExistence type="predicted"/>
<keyword evidence="3" id="KW-1185">Reference proteome</keyword>
<dbReference type="WBParaSite" id="Csp11.Scaffold548.g3549.t1">
    <property type="protein sequence ID" value="Csp11.Scaffold548.g3549.t1"/>
    <property type="gene ID" value="Csp11.Scaffold548.g3549"/>
</dbReference>
<sequence length="111" mass="13263">MQIELKNAGTFFIHTPNRVYYLFDLEKKADEWCKAIEDVRKRYSKVIEQTYELAIRDGTYGSIYGKKKSRKEMIREQKALRRKQEKAEKKALKAEQQVNKKLSMQMEKKSP</sequence>
<evidence type="ECO:0000256" key="1">
    <source>
        <dbReference type="SAM" id="MobiDB-lite"/>
    </source>
</evidence>
<dbReference type="AlphaFoldDB" id="A0A1I7T8T6"/>
<feature type="region of interest" description="Disordered" evidence="1">
    <location>
        <begin position="74"/>
        <end position="111"/>
    </location>
</feature>
<dbReference type="eggNOG" id="KOG0592">
    <property type="taxonomic scope" value="Eukaryota"/>
</dbReference>
<accession>A0A1I7T8T6</accession>
<dbReference type="SUPFAM" id="SSF50729">
    <property type="entry name" value="PH domain-like"/>
    <property type="match status" value="1"/>
</dbReference>
<evidence type="ECO:0000313" key="4">
    <source>
        <dbReference type="WBParaSite" id="Csp11.Scaffold548.g3549.t1"/>
    </source>
</evidence>
<dbReference type="InterPro" id="IPR033931">
    <property type="entry name" value="PDK1-typ_PH"/>
</dbReference>
<evidence type="ECO:0000259" key="2">
    <source>
        <dbReference type="Pfam" id="PF14593"/>
    </source>
</evidence>
<dbReference type="Proteomes" id="UP000095282">
    <property type="component" value="Unplaced"/>
</dbReference>
<dbReference type="InterPro" id="IPR011993">
    <property type="entry name" value="PH-like_dom_sf"/>
</dbReference>
<dbReference type="Pfam" id="PF14593">
    <property type="entry name" value="PH_3"/>
    <property type="match status" value="1"/>
</dbReference>
<dbReference type="Gene3D" id="2.30.29.30">
    <property type="entry name" value="Pleckstrin-homology domain (PH domain)/Phosphotyrosine-binding domain (PTB)"/>
    <property type="match status" value="1"/>
</dbReference>
<reference evidence="4" key="1">
    <citation type="submission" date="2016-11" db="UniProtKB">
        <authorList>
            <consortium name="WormBaseParasite"/>
        </authorList>
    </citation>
    <scope>IDENTIFICATION</scope>
</reference>
<evidence type="ECO:0000313" key="3">
    <source>
        <dbReference type="Proteomes" id="UP000095282"/>
    </source>
</evidence>
<protein>
    <submittedName>
        <fullName evidence="4">PH_3 domain-containing protein</fullName>
    </submittedName>
</protein>
<name>A0A1I7T8T6_9PELO</name>
<dbReference type="STRING" id="1561998.A0A1I7T8T6"/>
<organism evidence="3 4">
    <name type="scientific">Caenorhabditis tropicalis</name>
    <dbReference type="NCBI Taxonomy" id="1561998"/>
    <lineage>
        <taxon>Eukaryota</taxon>
        <taxon>Metazoa</taxon>
        <taxon>Ecdysozoa</taxon>
        <taxon>Nematoda</taxon>
        <taxon>Chromadorea</taxon>
        <taxon>Rhabditida</taxon>
        <taxon>Rhabditina</taxon>
        <taxon>Rhabditomorpha</taxon>
        <taxon>Rhabditoidea</taxon>
        <taxon>Rhabditidae</taxon>
        <taxon>Peloderinae</taxon>
        <taxon>Caenorhabditis</taxon>
    </lineage>
</organism>
<feature type="domain" description="PDK1-type PH" evidence="2">
    <location>
        <begin position="1"/>
        <end position="44"/>
    </location>
</feature>